<dbReference type="HOGENOM" id="CLU_2985919_0_0_3"/>
<geneLocation type="plasmid" evidence="1 2">
    <name>pREB5</name>
</geneLocation>
<name>A8ZP43_ACAM1</name>
<evidence type="ECO:0000313" key="1">
    <source>
        <dbReference type="EMBL" id="ABW32779.1"/>
    </source>
</evidence>
<proteinExistence type="predicted"/>
<dbReference type="EMBL" id="CP000842">
    <property type="protein sequence ID" value="ABW32779.1"/>
    <property type="molecule type" value="Genomic_DNA"/>
</dbReference>
<keyword evidence="2" id="KW-1185">Reference proteome</keyword>
<protein>
    <submittedName>
        <fullName evidence="1">Uncharacterized protein</fullName>
    </submittedName>
</protein>
<reference evidence="1 2" key="1">
    <citation type="journal article" date="2008" name="Proc. Natl. Acad. Sci. U.S.A.">
        <title>Niche adaptation and genome expansion in the chlorophyll d-producing cyanobacterium Acaryochloris marina.</title>
        <authorList>
            <person name="Swingley W.D."/>
            <person name="Chen M."/>
            <person name="Cheung P.C."/>
            <person name="Conrad A.L."/>
            <person name="Dejesa L.C."/>
            <person name="Hao J."/>
            <person name="Honchak B.M."/>
            <person name="Karbach L.E."/>
            <person name="Kurdoglu A."/>
            <person name="Lahiri S."/>
            <person name="Mastrian S.D."/>
            <person name="Miyashita H."/>
            <person name="Page L."/>
            <person name="Ramakrishna P."/>
            <person name="Satoh S."/>
            <person name="Sattley W.M."/>
            <person name="Shimada Y."/>
            <person name="Taylor H.L."/>
            <person name="Tomo T."/>
            <person name="Tsuchiya T."/>
            <person name="Wang Z.T."/>
            <person name="Raymond J."/>
            <person name="Mimuro M."/>
            <person name="Blankenship R.E."/>
            <person name="Touchman J.W."/>
        </authorList>
    </citation>
    <scope>NUCLEOTIDE SEQUENCE [LARGE SCALE GENOMIC DNA]</scope>
    <source>
        <strain evidence="2">MBIC 11017</strain>
        <plasmid evidence="2">Plasmid pREB5</plasmid>
    </source>
</reference>
<dbReference type="KEGG" id="amr:AM1_E0009"/>
<evidence type="ECO:0000313" key="2">
    <source>
        <dbReference type="Proteomes" id="UP000000268"/>
    </source>
</evidence>
<accession>A8ZP43</accession>
<organism evidence="1 2">
    <name type="scientific">Acaryochloris marina (strain MBIC 11017)</name>
    <dbReference type="NCBI Taxonomy" id="329726"/>
    <lineage>
        <taxon>Bacteria</taxon>
        <taxon>Bacillati</taxon>
        <taxon>Cyanobacteriota</taxon>
        <taxon>Cyanophyceae</taxon>
        <taxon>Acaryochloridales</taxon>
        <taxon>Acaryochloridaceae</taxon>
        <taxon>Acaryochloris</taxon>
    </lineage>
</organism>
<keyword evidence="1" id="KW-0614">Plasmid</keyword>
<dbReference type="AlphaFoldDB" id="A8ZP43"/>
<gene>
    <name evidence="1" type="ordered locus">AM1_E0009</name>
</gene>
<sequence length="57" mass="6175">MESFKFDDTKIELLRTLIKTAESSGEFRKLIYGNLTAQAGPATASVELTVEDPNAGV</sequence>
<dbReference type="Proteomes" id="UP000000268">
    <property type="component" value="Plasmid pREB5"/>
</dbReference>